<name>A0A8X6QDG9_NEPPI</name>
<comment type="caution">
    <text evidence="1">The sequence shown here is derived from an EMBL/GenBank/DDBJ whole genome shotgun (WGS) entry which is preliminary data.</text>
</comment>
<dbReference type="AlphaFoldDB" id="A0A8X6QDG9"/>
<dbReference type="EMBL" id="BMAW01031084">
    <property type="protein sequence ID" value="GFU19541.1"/>
    <property type="molecule type" value="Genomic_DNA"/>
</dbReference>
<gene>
    <name evidence="1" type="ORF">NPIL_468641</name>
</gene>
<dbReference type="Proteomes" id="UP000887013">
    <property type="component" value="Unassembled WGS sequence"/>
</dbReference>
<protein>
    <submittedName>
        <fullName evidence="1">Uncharacterized protein</fullName>
    </submittedName>
</protein>
<evidence type="ECO:0000313" key="2">
    <source>
        <dbReference type="Proteomes" id="UP000887013"/>
    </source>
</evidence>
<keyword evidence="2" id="KW-1185">Reference proteome</keyword>
<organism evidence="1 2">
    <name type="scientific">Nephila pilipes</name>
    <name type="common">Giant wood spider</name>
    <name type="synonym">Nephila maculata</name>
    <dbReference type="NCBI Taxonomy" id="299642"/>
    <lineage>
        <taxon>Eukaryota</taxon>
        <taxon>Metazoa</taxon>
        <taxon>Ecdysozoa</taxon>
        <taxon>Arthropoda</taxon>
        <taxon>Chelicerata</taxon>
        <taxon>Arachnida</taxon>
        <taxon>Araneae</taxon>
        <taxon>Araneomorphae</taxon>
        <taxon>Entelegynae</taxon>
        <taxon>Araneoidea</taxon>
        <taxon>Nephilidae</taxon>
        <taxon>Nephila</taxon>
    </lineage>
</organism>
<sequence length="90" mass="10631">MPQTLHHTEEHQILHALNGIVWMQDLVWMVSVEKQIFYASIKDVFIMAVKSAIYGDLTLYWSYNEKLLLASEDRMCYRFVATSKCWSMIL</sequence>
<reference evidence="1" key="1">
    <citation type="submission" date="2020-08" db="EMBL/GenBank/DDBJ databases">
        <title>Multicomponent nature underlies the extraordinary mechanical properties of spider dragline silk.</title>
        <authorList>
            <person name="Kono N."/>
            <person name="Nakamura H."/>
            <person name="Mori M."/>
            <person name="Yoshida Y."/>
            <person name="Ohtoshi R."/>
            <person name="Malay A.D."/>
            <person name="Moran D.A.P."/>
            <person name="Tomita M."/>
            <person name="Numata K."/>
            <person name="Arakawa K."/>
        </authorList>
    </citation>
    <scope>NUCLEOTIDE SEQUENCE</scope>
</reference>
<proteinExistence type="predicted"/>
<accession>A0A8X6QDG9</accession>
<evidence type="ECO:0000313" key="1">
    <source>
        <dbReference type="EMBL" id="GFU19541.1"/>
    </source>
</evidence>